<evidence type="ECO:0000256" key="9">
    <source>
        <dbReference type="SAM" id="Phobius"/>
    </source>
</evidence>
<keyword evidence="4" id="KW-0597">Phosphoprotein</keyword>
<dbReference type="Gene3D" id="1.10.4160.10">
    <property type="entry name" value="Hydantoin permease"/>
    <property type="match status" value="1"/>
</dbReference>
<feature type="transmembrane region" description="Helical" evidence="9">
    <location>
        <begin position="509"/>
        <end position="529"/>
    </location>
</feature>
<dbReference type="PANTHER" id="PTHR31806">
    <property type="entry name" value="PURINE-CYTOSINE PERMEASE FCY2-RELATED"/>
    <property type="match status" value="1"/>
</dbReference>
<evidence type="ECO:0000256" key="1">
    <source>
        <dbReference type="ARBA" id="ARBA00004141"/>
    </source>
</evidence>
<dbReference type="Pfam" id="PF02133">
    <property type="entry name" value="Transp_cyt_pur"/>
    <property type="match status" value="1"/>
</dbReference>
<dbReference type="CDD" id="cd11484">
    <property type="entry name" value="SLC-NCS1sbd_CobB-like"/>
    <property type="match status" value="1"/>
</dbReference>
<dbReference type="AlphaFoldDB" id="A0A9Q8T3C7"/>
<keyword evidence="6 9" id="KW-1133">Transmembrane helix</keyword>
<reference evidence="10" key="1">
    <citation type="journal article" date="2021" name="Mol. Plant Microbe Interact.">
        <title>Complete Genome Sequence of the Plant-Pathogenic Fungus Colletotrichum lupini.</title>
        <authorList>
            <person name="Baroncelli R."/>
            <person name="Pensec F."/>
            <person name="Da Lio D."/>
            <person name="Boufleur T."/>
            <person name="Vicente I."/>
            <person name="Sarrocco S."/>
            <person name="Picot A."/>
            <person name="Baraldi E."/>
            <person name="Sukno S."/>
            <person name="Thon M."/>
            <person name="Le Floch G."/>
        </authorList>
    </citation>
    <scope>NUCLEOTIDE SEQUENCE</scope>
    <source>
        <strain evidence="10">IMI 504893</strain>
    </source>
</reference>
<keyword evidence="3" id="KW-0813">Transport</keyword>
<feature type="transmembrane region" description="Helical" evidence="9">
    <location>
        <begin position="810"/>
        <end position="830"/>
    </location>
</feature>
<dbReference type="PANTHER" id="PTHR31806:SF1">
    <property type="entry name" value="PURINE-CYTOSINE PERMEASE FCY2-RELATED"/>
    <property type="match status" value="1"/>
</dbReference>
<organism evidence="10 11">
    <name type="scientific">Colletotrichum lupini</name>
    <dbReference type="NCBI Taxonomy" id="145971"/>
    <lineage>
        <taxon>Eukaryota</taxon>
        <taxon>Fungi</taxon>
        <taxon>Dikarya</taxon>
        <taxon>Ascomycota</taxon>
        <taxon>Pezizomycotina</taxon>
        <taxon>Sordariomycetes</taxon>
        <taxon>Hypocreomycetidae</taxon>
        <taxon>Glomerellales</taxon>
        <taxon>Glomerellaceae</taxon>
        <taxon>Colletotrichum</taxon>
        <taxon>Colletotrichum acutatum species complex</taxon>
    </lineage>
</organism>
<evidence type="ECO:0000256" key="5">
    <source>
        <dbReference type="ARBA" id="ARBA00022692"/>
    </source>
</evidence>
<dbReference type="FunFam" id="1.10.4160.10:FF:000002">
    <property type="entry name" value="Purine-cytosine permease fcyB"/>
    <property type="match status" value="1"/>
</dbReference>
<feature type="transmembrane region" description="Helical" evidence="9">
    <location>
        <begin position="775"/>
        <end position="798"/>
    </location>
</feature>
<feature type="transmembrane region" description="Helical" evidence="9">
    <location>
        <begin position="651"/>
        <end position="678"/>
    </location>
</feature>
<evidence type="ECO:0000313" key="11">
    <source>
        <dbReference type="Proteomes" id="UP000830671"/>
    </source>
</evidence>
<feature type="transmembrane region" description="Helical" evidence="9">
    <location>
        <begin position="574"/>
        <end position="596"/>
    </location>
</feature>
<dbReference type="InterPro" id="IPR026030">
    <property type="entry name" value="Pur-cyt_permease_Fcy2/21/22"/>
</dbReference>
<evidence type="ECO:0000256" key="3">
    <source>
        <dbReference type="ARBA" id="ARBA00022448"/>
    </source>
</evidence>
<accession>A0A9Q8T3C7</accession>
<dbReference type="Proteomes" id="UP000830671">
    <property type="component" value="Chromosome 7"/>
</dbReference>
<keyword evidence="7 9" id="KW-0472">Membrane</keyword>
<dbReference type="GeneID" id="73347515"/>
<dbReference type="RefSeq" id="XP_049149651.1">
    <property type="nucleotide sequence ID" value="XM_049292505.1"/>
</dbReference>
<dbReference type="GO" id="GO:0015851">
    <property type="term" value="P:nucleobase transport"/>
    <property type="evidence" value="ECO:0007669"/>
    <property type="project" value="UniProtKB-ARBA"/>
</dbReference>
<feature type="transmembrane region" description="Helical" evidence="9">
    <location>
        <begin position="409"/>
        <end position="429"/>
    </location>
</feature>
<feature type="transmembrane region" description="Helical" evidence="9">
    <location>
        <begin position="536"/>
        <end position="554"/>
    </location>
</feature>
<feature type="transmembrane region" description="Helical" evidence="9">
    <location>
        <begin position="608"/>
        <end position="631"/>
    </location>
</feature>
<sequence length="840" mass="91911">MPAIDVSVSSYGYFLLPSSVDRKQSAWKPFKIINLSSSHAFGSAAARLGPIADTLVSNNQLHNPRLFEFTHRASPILPLMLQVHGLTETWVAYLGGQSLLSISTDGTLQCVHSKKYASFFGSWGDTLCQRIRGEKKTKIQSCLGEARQALTYGLWPPQLSPDCLHSDQQVSRIIALRNSPLGRSARNTRTLPPSSSSSLLRELQFPLPNLSQTAVKCRPTSGPHQSRHQGRVGGPSKALQCRGSYLDRSMSPTYTSFALQKSGYSAVRRLSRPDKGSSTFRNEYYYSARHCMFWLLPGFPPTNLSPVHHSQSIFGESNELLMAIFETKSDISSTGGEKKSATDVERGFLGDDHAVHQADFATGTSTYARLQRLAGKLGVEQRGIERVPEDERINDAVANVGTLWCSANMVVSSFAIGVLAIPVFSLGFVDTALTIVFINFLGVLPVCFFSTFGPTFGLRQMVLSRYWFGFYAVKLIAVFNILACLGWSAVNTIVGAQLFHAVNNNMPGWAGILVIAISTLMICTFGYRIVHTYERFSWIPCAIIFLIVLGVFAHSGKFNSMLPMSTGPSEAGSVLSFSASVYGFATGWTSYAADYTCYYPASTSRMKVFLVTFCGLFFTLCFTELLGAAVMTASVTDPTFSDAYANSGIGGLLAAVLVTKLGGFGQFCLVILALSIIANNCPNIYSVSLSLQVLSRKTERIPRFIWVFVGTGIYIAISIPGYDHFESWLENFMLIIAYWLAIYEGVSLTDHVVFRRGIRGYDISDWDTPSRLPPGFAAIVAFLMGVMGAVLGMSQSWFTGPIGKLAGGSFGGDIGFELAFSFAAVSYVVLRTVEKKFFKR</sequence>
<comment type="subcellular location">
    <subcellularLocation>
        <location evidence="1">Membrane</location>
        <topology evidence="1">Multi-pass membrane protein</topology>
    </subcellularLocation>
</comment>
<dbReference type="GO" id="GO:0000329">
    <property type="term" value="C:fungal-type vacuole membrane"/>
    <property type="evidence" value="ECO:0007669"/>
    <property type="project" value="TreeGrafter"/>
</dbReference>
<gene>
    <name evidence="10" type="ORF">CLUP02_13567</name>
</gene>
<feature type="transmembrane region" description="Helical" evidence="9">
    <location>
        <begin position="468"/>
        <end position="489"/>
    </location>
</feature>
<protein>
    <submittedName>
        <fullName evidence="10">NCS1 nucleoside transporter</fullName>
    </submittedName>
</protein>
<dbReference type="InterPro" id="IPR001248">
    <property type="entry name" value="Pur-cyt_permease"/>
</dbReference>
<dbReference type="EMBL" id="CP019479">
    <property type="protein sequence ID" value="UQC88045.1"/>
    <property type="molecule type" value="Genomic_DNA"/>
</dbReference>
<name>A0A9Q8T3C7_9PEZI</name>
<feature type="region of interest" description="Disordered" evidence="8">
    <location>
        <begin position="217"/>
        <end position="237"/>
    </location>
</feature>
<dbReference type="GO" id="GO:0022857">
    <property type="term" value="F:transmembrane transporter activity"/>
    <property type="evidence" value="ECO:0007669"/>
    <property type="project" value="InterPro"/>
</dbReference>
<evidence type="ECO:0000256" key="6">
    <source>
        <dbReference type="ARBA" id="ARBA00022989"/>
    </source>
</evidence>
<feature type="transmembrane region" description="Helical" evidence="9">
    <location>
        <begin position="734"/>
        <end position="754"/>
    </location>
</feature>
<dbReference type="GO" id="GO:0005886">
    <property type="term" value="C:plasma membrane"/>
    <property type="evidence" value="ECO:0007669"/>
    <property type="project" value="TreeGrafter"/>
</dbReference>
<evidence type="ECO:0000313" key="10">
    <source>
        <dbReference type="EMBL" id="UQC88045.1"/>
    </source>
</evidence>
<keyword evidence="5 9" id="KW-0812">Transmembrane</keyword>
<keyword evidence="11" id="KW-1185">Reference proteome</keyword>
<evidence type="ECO:0000256" key="4">
    <source>
        <dbReference type="ARBA" id="ARBA00022553"/>
    </source>
</evidence>
<proteinExistence type="inferred from homology"/>
<evidence type="ECO:0000256" key="2">
    <source>
        <dbReference type="ARBA" id="ARBA00008974"/>
    </source>
</evidence>
<evidence type="ECO:0000256" key="8">
    <source>
        <dbReference type="SAM" id="MobiDB-lite"/>
    </source>
</evidence>
<evidence type="ECO:0000256" key="7">
    <source>
        <dbReference type="ARBA" id="ARBA00023136"/>
    </source>
</evidence>
<feature type="transmembrane region" description="Helical" evidence="9">
    <location>
        <begin position="435"/>
        <end position="456"/>
    </location>
</feature>
<feature type="transmembrane region" description="Helical" evidence="9">
    <location>
        <begin position="704"/>
        <end position="722"/>
    </location>
</feature>
<dbReference type="KEGG" id="clup:CLUP02_13567"/>
<comment type="similarity">
    <text evidence="2">Belongs to the purine-cytosine permease (2.A.39) family.</text>
</comment>